<dbReference type="Pfam" id="PF05699">
    <property type="entry name" value="Dimer_Tnp_hAT"/>
    <property type="match status" value="1"/>
</dbReference>
<gene>
    <name evidence="2" type="ORF">PAXRUDRAFT_159391</name>
</gene>
<accession>A0A0D0DG40</accession>
<dbReference type="InParanoid" id="A0A0D0DG40"/>
<dbReference type="Proteomes" id="UP000054538">
    <property type="component" value="Unassembled WGS sequence"/>
</dbReference>
<name>A0A0D0DG40_9AGAM</name>
<dbReference type="STRING" id="930991.A0A0D0DG40"/>
<protein>
    <recommendedName>
        <fullName evidence="1">HAT C-terminal dimerisation domain-containing protein</fullName>
    </recommendedName>
</protein>
<dbReference type="InterPro" id="IPR012337">
    <property type="entry name" value="RNaseH-like_sf"/>
</dbReference>
<feature type="domain" description="HAT C-terminal dimerisation" evidence="1">
    <location>
        <begin position="23"/>
        <end position="101"/>
    </location>
</feature>
<dbReference type="PANTHER" id="PTHR23272">
    <property type="entry name" value="BED FINGER-RELATED"/>
    <property type="match status" value="1"/>
</dbReference>
<keyword evidence="3" id="KW-1185">Reference proteome</keyword>
<dbReference type="GO" id="GO:0046983">
    <property type="term" value="F:protein dimerization activity"/>
    <property type="evidence" value="ECO:0007669"/>
    <property type="project" value="InterPro"/>
</dbReference>
<evidence type="ECO:0000313" key="2">
    <source>
        <dbReference type="EMBL" id="KIK80159.1"/>
    </source>
</evidence>
<organism evidence="2 3">
    <name type="scientific">Paxillus rubicundulus Ve08.2h10</name>
    <dbReference type="NCBI Taxonomy" id="930991"/>
    <lineage>
        <taxon>Eukaryota</taxon>
        <taxon>Fungi</taxon>
        <taxon>Dikarya</taxon>
        <taxon>Basidiomycota</taxon>
        <taxon>Agaricomycotina</taxon>
        <taxon>Agaricomycetes</taxon>
        <taxon>Agaricomycetidae</taxon>
        <taxon>Boletales</taxon>
        <taxon>Paxilineae</taxon>
        <taxon>Paxillaceae</taxon>
        <taxon>Paxillus</taxon>
    </lineage>
</organism>
<proteinExistence type="predicted"/>
<reference evidence="2 3" key="1">
    <citation type="submission" date="2014-04" db="EMBL/GenBank/DDBJ databases">
        <authorList>
            <consortium name="DOE Joint Genome Institute"/>
            <person name="Kuo A."/>
            <person name="Kohler A."/>
            <person name="Jargeat P."/>
            <person name="Nagy L.G."/>
            <person name="Floudas D."/>
            <person name="Copeland A."/>
            <person name="Barry K.W."/>
            <person name="Cichocki N."/>
            <person name="Veneault-Fourrey C."/>
            <person name="LaButti K."/>
            <person name="Lindquist E.A."/>
            <person name="Lipzen A."/>
            <person name="Lundell T."/>
            <person name="Morin E."/>
            <person name="Murat C."/>
            <person name="Sun H."/>
            <person name="Tunlid A."/>
            <person name="Henrissat B."/>
            <person name="Grigoriev I.V."/>
            <person name="Hibbett D.S."/>
            <person name="Martin F."/>
            <person name="Nordberg H.P."/>
            <person name="Cantor M.N."/>
            <person name="Hua S.X."/>
        </authorList>
    </citation>
    <scope>NUCLEOTIDE SEQUENCE [LARGE SCALE GENOMIC DNA]</scope>
    <source>
        <strain evidence="2 3">Ve08.2h10</strain>
    </source>
</reference>
<reference evidence="3" key="2">
    <citation type="submission" date="2015-01" db="EMBL/GenBank/DDBJ databases">
        <title>Evolutionary Origins and Diversification of the Mycorrhizal Mutualists.</title>
        <authorList>
            <consortium name="DOE Joint Genome Institute"/>
            <consortium name="Mycorrhizal Genomics Consortium"/>
            <person name="Kohler A."/>
            <person name="Kuo A."/>
            <person name="Nagy L.G."/>
            <person name="Floudas D."/>
            <person name="Copeland A."/>
            <person name="Barry K.W."/>
            <person name="Cichocki N."/>
            <person name="Veneault-Fourrey C."/>
            <person name="LaButti K."/>
            <person name="Lindquist E.A."/>
            <person name="Lipzen A."/>
            <person name="Lundell T."/>
            <person name="Morin E."/>
            <person name="Murat C."/>
            <person name="Riley R."/>
            <person name="Ohm R."/>
            <person name="Sun H."/>
            <person name="Tunlid A."/>
            <person name="Henrissat B."/>
            <person name="Grigoriev I.V."/>
            <person name="Hibbett D.S."/>
            <person name="Martin F."/>
        </authorList>
    </citation>
    <scope>NUCLEOTIDE SEQUENCE [LARGE SCALE GENOMIC DNA]</scope>
    <source>
        <strain evidence="3">Ve08.2h10</strain>
    </source>
</reference>
<dbReference type="SUPFAM" id="SSF53098">
    <property type="entry name" value="Ribonuclease H-like"/>
    <property type="match status" value="1"/>
</dbReference>
<evidence type="ECO:0000259" key="1">
    <source>
        <dbReference type="Pfam" id="PF05699"/>
    </source>
</evidence>
<dbReference type="AlphaFoldDB" id="A0A0D0DG40"/>
<dbReference type="PANTHER" id="PTHR23272:SF184">
    <property type="entry name" value="OS03G0311250 PROTEIN"/>
    <property type="match status" value="1"/>
</dbReference>
<evidence type="ECO:0000313" key="3">
    <source>
        <dbReference type="Proteomes" id="UP000054538"/>
    </source>
</evidence>
<sequence length="124" mass="13834">MSLTTFNNLPALAQPQTLSSSSELKTYLNTDLEDVPNIIVWWHGHCKTYPQLFQMALDYLTIPATSIDVECIFSHGHLLLSYVQSCLSAQMTCALLCVGLWSLLGLVKDNVTISWAPPIFFLIT</sequence>
<dbReference type="HOGENOM" id="CLU_009123_13_0_1"/>
<dbReference type="EMBL" id="KN826086">
    <property type="protein sequence ID" value="KIK80159.1"/>
    <property type="molecule type" value="Genomic_DNA"/>
</dbReference>
<dbReference type="OrthoDB" id="1715602at2759"/>
<dbReference type="InterPro" id="IPR008906">
    <property type="entry name" value="HATC_C_dom"/>
</dbReference>